<keyword evidence="1 3" id="KW-0853">WD repeat</keyword>
<feature type="region of interest" description="Disordered" evidence="4">
    <location>
        <begin position="1"/>
        <end position="90"/>
    </location>
</feature>
<evidence type="ECO:0000256" key="4">
    <source>
        <dbReference type="SAM" id="MobiDB-lite"/>
    </source>
</evidence>
<evidence type="ECO:0000313" key="6">
    <source>
        <dbReference type="Proteomes" id="UP000307440"/>
    </source>
</evidence>
<accession>A0A5C3L985</accession>
<reference evidence="5 6" key="1">
    <citation type="journal article" date="2019" name="Nat. Ecol. Evol.">
        <title>Megaphylogeny resolves global patterns of mushroom evolution.</title>
        <authorList>
            <person name="Varga T."/>
            <person name="Krizsan K."/>
            <person name="Foldi C."/>
            <person name="Dima B."/>
            <person name="Sanchez-Garcia M."/>
            <person name="Sanchez-Ramirez S."/>
            <person name="Szollosi G.J."/>
            <person name="Szarkandi J.G."/>
            <person name="Papp V."/>
            <person name="Albert L."/>
            <person name="Andreopoulos W."/>
            <person name="Angelini C."/>
            <person name="Antonin V."/>
            <person name="Barry K.W."/>
            <person name="Bougher N.L."/>
            <person name="Buchanan P."/>
            <person name="Buyck B."/>
            <person name="Bense V."/>
            <person name="Catcheside P."/>
            <person name="Chovatia M."/>
            <person name="Cooper J."/>
            <person name="Damon W."/>
            <person name="Desjardin D."/>
            <person name="Finy P."/>
            <person name="Geml J."/>
            <person name="Haridas S."/>
            <person name="Hughes K."/>
            <person name="Justo A."/>
            <person name="Karasinski D."/>
            <person name="Kautmanova I."/>
            <person name="Kiss B."/>
            <person name="Kocsube S."/>
            <person name="Kotiranta H."/>
            <person name="LaButti K.M."/>
            <person name="Lechner B.E."/>
            <person name="Liimatainen K."/>
            <person name="Lipzen A."/>
            <person name="Lukacs Z."/>
            <person name="Mihaltcheva S."/>
            <person name="Morgado L.N."/>
            <person name="Niskanen T."/>
            <person name="Noordeloos M.E."/>
            <person name="Ohm R.A."/>
            <person name="Ortiz-Santana B."/>
            <person name="Ovrebo C."/>
            <person name="Racz N."/>
            <person name="Riley R."/>
            <person name="Savchenko A."/>
            <person name="Shiryaev A."/>
            <person name="Soop K."/>
            <person name="Spirin V."/>
            <person name="Szebenyi C."/>
            <person name="Tomsovsky M."/>
            <person name="Tulloss R.E."/>
            <person name="Uehling J."/>
            <person name="Grigoriev I.V."/>
            <person name="Vagvolgyi C."/>
            <person name="Papp T."/>
            <person name="Martin F.M."/>
            <person name="Miettinen O."/>
            <person name="Hibbett D.S."/>
            <person name="Nagy L.G."/>
        </authorList>
    </citation>
    <scope>NUCLEOTIDE SEQUENCE [LARGE SCALE GENOMIC DNA]</scope>
    <source>
        <strain evidence="5 6">CBS 121175</strain>
    </source>
</reference>
<dbReference type="PANTHER" id="PTHR44675:SF1">
    <property type="entry name" value="P21-ACTIVATED PROTEIN KINASE-INTERACTING PROTEIN 1"/>
    <property type="match status" value="1"/>
</dbReference>
<gene>
    <name evidence="5" type="ORF">FA15DRAFT_631394</name>
</gene>
<dbReference type="OrthoDB" id="308449at2759"/>
<dbReference type="InterPro" id="IPR019775">
    <property type="entry name" value="WD40_repeat_CS"/>
</dbReference>
<dbReference type="STRING" id="230819.A0A5C3L985"/>
<protein>
    <submittedName>
        <fullName evidence="5">WD40 repeat-like protein</fullName>
    </submittedName>
</protein>
<dbReference type="PANTHER" id="PTHR44675">
    <property type="entry name" value="PAK1 INTERACTING PROTEIN 1"/>
    <property type="match status" value="1"/>
</dbReference>
<evidence type="ECO:0000313" key="5">
    <source>
        <dbReference type="EMBL" id="TFK29589.1"/>
    </source>
</evidence>
<keyword evidence="2" id="KW-0677">Repeat</keyword>
<sequence length="345" mass="37367">MAKAAITAKPVEKAAKRARIAVPTKKGPTRGRKGTPPPANRKAVEKAKPSAVASSSKTKIPTKASTTTESEALSKKAKGKKKSIQQEEVPPPSTFKIVAGSYEKLLYGFGGSTSVDKEGKLQFKIKPIFIFPAHVSCIKAVAASPHGGKWLATGSTDEIIKIWDLRRRKEVGSITHLSFPSRSHLLSASEDGSLCLFRARDWTVLRALKGHKGRVNALTVHPSGKVALSVGKDRTMRMWDLMRGKGCASTKLGKEGEAVRWSADGTRIAVQSGSTIDIFSVSMDLLHTIEHPSRLHDVQFCKTVKGDKEVLLAAGENKKLSIYTVPKDVSEEPKIFAEMIGHGNR</sequence>
<dbReference type="InterPro" id="IPR001680">
    <property type="entry name" value="WD40_rpt"/>
</dbReference>
<keyword evidence="6" id="KW-1185">Reference proteome</keyword>
<dbReference type="PROSITE" id="PS50082">
    <property type="entry name" value="WD_REPEATS_2"/>
    <property type="match status" value="2"/>
</dbReference>
<dbReference type="PROSITE" id="PS50294">
    <property type="entry name" value="WD_REPEATS_REGION"/>
    <property type="match status" value="2"/>
</dbReference>
<dbReference type="Gene3D" id="2.130.10.10">
    <property type="entry name" value="YVTN repeat-like/Quinoprotein amine dehydrogenase"/>
    <property type="match status" value="2"/>
</dbReference>
<evidence type="ECO:0000256" key="1">
    <source>
        <dbReference type="ARBA" id="ARBA00022574"/>
    </source>
</evidence>
<dbReference type="SUPFAM" id="SSF50978">
    <property type="entry name" value="WD40 repeat-like"/>
    <property type="match status" value="1"/>
</dbReference>
<evidence type="ECO:0000256" key="2">
    <source>
        <dbReference type="ARBA" id="ARBA00022737"/>
    </source>
</evidence>
<dbReference type="InterPro" id="IPR036322">
    <property type="entry name" value="WD40_repeat_dom_sf"/>
</dbReference>
<dbReference type="PROSITE" id="PS00678">
    <property type="entry name" value="WD_REPEATS_1"/>
    <property type="match status" value="2"/>
</dbReference>
<dbReference type="Proteomes" id="UP000307440">
    <property type="component" value="Unassembled WGS sequence"/>
</dbReference>
<evidence type="ECO:0000256" key="3">
    <source>
        <dbReference type="PROSITE-ProRule" id="PRU00221"/>
    </source>
</evidence>
<dbReference type="Pfam" id="PF00400">
    <property type="entry name" value="WD40"/>
    <property type="match status" value="3"/>
</dbReference>
<dbReference type="InterPro" id="IPR015943">
    <property type="entry name" value="WD40/YVTN_repeat-like_dom_sf"/>
</dbReference>
<name>A0A5C3L985_COPMA</name>
<feature type="repeat" description="WD" evidence="3">
    <location>
        <begin position="131"/>
        <end position="173"/>
    </location>
</feature>
<dbReference type="InterPro" id="IPR051959">
    <property type="entry name" value="PAK1-Kinase_Regulator"/>
</dbReference>
<feature type="repeat" description="WD" evidence="3">
    <location>
        <begin position="208"/>
        <end position="249"/>
    </location>
</feature>
<organism evidence="5 6">
    <name type="scientific">Coprinopsis marcescibilis</name>
    <name type="common">Agaric fungus</name>
    <name type="synonym">Psathyrella marcescibilis</name>
    <dbReference type="NCBI Taxonomy" id="230819"/>
    <lineage>
        <taxon>Eukaryota</taxon>
        <taxon>Fungi</taxon>
        <taxon>Dikarya</taxon>
        <taxon>Basidiomycota</taxon>
        <taxon>Agaricomycotina</taxon>
        <taxon>Agaricomycetes</taxon>
        <taxon>Agaricomycetidae</taxon>
        <taxon>Agaricales</taxon>
        <taxon>Agaricineae</taxon>
        <taxon>Psathyrellaceae</taxon>
        <taxon>Coprinopsis</taxon>
    </lineage>
</organism>
<dbReference type="AlphaFoldDB" id="A0A5C3L985"/>
<dbReference type="SMART" id="SM00320">
    <property type="entry name" value="WD40"/>
    <property type="match status" value="4"/>
</dbReference>
<proteinExistence type="predicted"/>
<dbReference type="EMBL" id="ML210148">
    <property type="protein sequence ID" value="TFK29589.1"/>
    <property type="molecule type" value="Genomic_DNA"/>
</dbReference>